<feature type="compositionally biased region" description="Basic residues" evidence="1">
    <location>
        <begin position="19"/>
        <end position="33"/>
    </location>
</feature>
<organism evidence="2 3">
    <name type="scientific">Crepidotus variabilis</name>
    <dbReference type="NCBI Taxonomy" id="179855"/>
    <lineage>
        <taxon>Eukaryota</taxon>
        <taxon>Fungi</taxon>
        <taxon>Dikarya</taxon>
        <taxon>Basidiomycota</taxon>
        <taxon>Agaricomycotina</taxon>
        <taxon>Agaricomycetes</taxon>
        <taxon>Agaricomycetidae</taxon>
        <taxon>Agaricales</taxon>
        <taxon>Agaricineae</taxon>
        <taxon>Crepidotaceae</taxon>
        <taxon>Crepidotus</taxon>
    </lineage>
</organism>
<gene>
    <name evidence="2" type="ORF">CPB83DRAFT_893077</name>
</gene>
<evidence type="ECO:0000256" key="1">
    <source>
        <dbReference type="SAM" id="MobiDB-lite"/>
    </source>
</evidence>
<feature type="compositionally biased region" description="Basic and acidic residues" evidence="1">
    <location>
        <begin position="8"/>
        <end position="18"/>
    </location>
</feature>
<feature type="compositionally biased region" description="Low complexity" evidence="1">
    <location>
        <begin position="214"/>
        <end position="247"/>
    </location>
</feature>
<proteinExistence type="predicted"/>
<keyword evidence="3" id="KW-1185">Reference proteome</keyword>
<feature type="compositionally biased region" description="Basic and acidic residues" evidence="1">
    <location>
        <begin position="264"/>
        <end position="280"/>
    </location>
</feature>
<evidence type="ECO:0000313" key="2">
    <source>
        <dbReference type="EMBL" id="KAF9529837.1"/>
    </source>
</evidence>
<dbReference type="AlphaFoldDB" id="A0A9P6EIS9"/>
<dbReference type="EMBL" id="MU157843">
    <property type="protein sequence ID" value="KAF9529837.1"/>
    <property type="molecule type" value="Genomic_DNA"/>
</dbReference>
<feature type="compositionally biased region" description="Polar residues" evidence="1">
    <location>
        <begin position="317"/>
        <end position="326"/>
    </location>
</feature>
<feature type="compositionally biased region" description="Acidic residues" evidence="1">
    <location>
        <begin position="135"/>
        <end position="150"/>
    </location>
</feature>
<reference evidence="2" key="1">
    <citation type="submission" date="2020-11" db="EMBL/GenBank/DDBJ databases">
        <authorList>
            <consortium name="DOE Joint Genome Institute"/>
            <person name="Ahrendt S."/>
            <person name="Riley R."/>
            <person name="Andreopoulos W."/>
            <person name="Labutti K."/>
            <person name="Pangilinan J."/>
            <person name="Ruiz-Duenas F.J."/>
            <person name="Barrasa J.M."/>
            <person name="Sanchez-Garcia M."/>
            <person name="Camarero S."/>
            <person name="Miyauchi S."/>
            <person name="Serrano A."/>
            <person name="Linde D."/>
            <person name="Babiker R."/>
            <person name="Drula E."/>
            <person name="Ayuso-Fernandez I."/>
            <person name="Pacheco R."/>
            <person name="Padilla G."/>
            <person name="Ferreira P."/>
            <person name="Barriuso J."/>
            <person name="Kellner H."/>
            <person name="Castanera R."/>
            <person name="Alfaro M."/>
            <person name="Ramirez L."/>
            <person name="Pisabarro A.G."/>
            <person name="Kuo A."/>
            <person name="Tritt A."/>
            <person name="Lipzen A."/>
            <person name="He G."/>
            <person name="Yan M."/>
            <person name="Ng V."/>
            <person name="Cullen D."/>
            <person name="Martin F."/>
            <person name="Rosso M.-N."/>
            <person name="Henrissat B."/>
            <person name="Hibbett D."/>
            <person name="Martinez A.T."/>
            <person name="Grigoriev I.V."/>
        </authorList>
    </citation>
    <scope>NUCLEOTIDE SEQUENCE</scope>
    <source>
        <strain evidence="2">CBS 506.95</strain>
    </source>
</reference>
<accession>A0A9P6EIS9</accession>
<comment type="caution">
    <text evidence="2">The sequence shown here is derived from an EMBL/GenBank/DDBJ whole genome shotgun (WGS) entry which is preliminary data.</text>
</comment>
<sequence>MGKKKSKKADESETEQKAKSKSGSKPKSSKTRQRSPSVAPPPEERRQSSRQKANKVAPIPTTKDTSKPSRKRANSEAAEGPSEHKNKKPKKPDGTRRIPSAIPAEDSDISMEDLAEKSQAPFQPPKKNVKVLEDFPTEDDKLTEEEDNDNMVEQSKEHDLTLLSKSKLKDTLSAERPSWGQSQHLGANAESKSEVLQKNTKDDNKKQNRKKKASSSGTSSESDSSSSDSTNSDSTNSDSSSSDSESSSSEKEATKPTLSKRAKNRLEEVPQWKPTKEQATKKSRTRSKSQKPKPDTGSDNEAPHPDNAKKAALLHINQANPQVPSL</sequence>
<protein>
    <submittedName>
        <fullName evidence="2">Uncharacterized protein</fullName>
    </submittedName>
</protein>
<dbReference type="Proteomes" id="UP000807306">
    <property type="component" value="Unassembled WGS sequence"/>
</dbReference>
<feature type="compositionally biased region" description="Basic and acidic residues" evidence="1">
    <location>
        <begin position="292"/>
        <end position="309"/>
    </location>
</feature>
<evidence type="ECO:0000313" key="3">
    <source>
        <dbReference type="Proteomes" id="UP000807306"/>
    </source>
</evidence>
<feature type="compositionally biased region" description="Basic residues" evidence="1">
    <location>
        <begin position="281"/>
        <end position="291"/>
    </location>
</feature>
<name>A0A9P6EIS9_9AGAR</name>
<feature type="region of interest" description="Disordered" evidence="1">
    <location>
        <begin position="1"/>
        <end position="326"/>
    </location>
</feature>
<feature type="compositionally biased region" description="Basic and acidic residues" evidence="1">
    <location>
        <begin position="191"/>
        <end position="206"/>
    </location>
</feature>